<keyword evidence="4" id="KW-1185">Reference proteome</keyword>
<dbReference type="AlphaFoldDB" id="A0A6A6YQY8"/>
<organism evidence="3">
    <name type="scientific">Mytilinidion resinicola</name>
    <dbReference type="NCBI Taxonomy" id="574789"/>
    <lineage>
        <taxon>Eukaryota</taxon>
        <taxon>Fungi</taxon>
        <taxon>Dikarya</taxon>
        <taxon>Ascomycota</taxon>
        <taxon>Pezizomycotina</taxon>
        <taxon>Dothideomycetes</taxon>
        <taxon>Pleosporomycetidae</taxon>
        <taxon>Mytilinidiales</taxon>
        <taxon>Mytilinidiaceae</taxon>
        <taxon>Mytilinidion</taxon>
    </lineage>
</organism>
<dbReference type="RefSeq" id="XP_033578286.1">
    <property type="nucleotide sequence ID" value="XM_033724283.1"/>
</dbReference>
<dbReference type="GeneID" id="54465176"/>
<dbReference type="Pfam" id="PF06985">
    <property type="entry name" value="HET"/>
    <property type="match status" value="1"/>
</dbReference>
<sequence>MRLIHARSIQLVDVIEESRPLYTILSHTGEENEVSFEDMQGPHATSKSGYGKIKYACQQALEDGLEYVWADTCCINKSSSTELSEAINSMFRWYKNAWDCYAYLADVHVHGSDVLSQDAIDAAFAQSRWFIRGWTLQELLAPSEVHFYSSDWGKLGTRYTLADSISAVTKIDRAFLLDRETIGQASIVKRMSWASGRVTTRLEDTAYCLLGIFDVNMPLLYGEGEKAFIRLQEEIMRHSDDQSLFAWGQEDEPHWMKANPTKYVRGLLASSPAEFSTCGNVIPDEFAELEEPHALTNKGVRLALPVLHHASQVHRTRSSG</sequence>
<reference evidence="5" key="2">
    <citation type="submission" date="2020-04" db="EMBL/GenBank/DDBJ databases">
        <authorList>
            <consortium name="NCBI Genome Project"/>
        </authorList>
    </citation>
    <scope>NUCLEOTIDE SEQUENCE</scope>
    <source>
        <strain evidence="5">CBS 304.34</strain>
    </source>
</reference>
<evidence type="ECO:0000313" key="4">
    <source>
        <dbReference type="Proteomes" id="UP000504636"/>
    </source>
</evidence>
<feature type="domain" description="DUF8212" evidence="2">
    <location>
        <begin position="226"/>
        <end position="307"/>
    </location>
</feature>
<feature type="domain" description="Heterokaryon incompatibility" evidence="1">
    <location>
        <begin position="22"/>
        <end position="109"/>
    </location>
</feature>
<dbReference type="InterPro" id="IPR058525">
    <property type="entry name" value="DUF8212"/>
</dbReference>
<protein>
    <submittedName>
        <fullName evidence="3 5">HET-domain-containing protein</fullName>
    </submittedName>
</protein>
<evidence type="ECO:0000313" key="3">
    <source>
        <dbReference type="EMBL" id="KAF2811322.1"/>
    </source>
</evidence>
<dbReference type="PANTHER" id="PTHR10622">
    <property type="entry name" value="HET DOMAIN-CONTAINING PROTEIN"/>
    <property type="match status" value="1"/>
</dbReference>
<reference evidence="3 5" key="1">
    <citation type="journal article" date="2020" name="Stud. Mycol.">
        <title>101 Dothideomycetes genomes: a test case for predicting lifestyles and emergence of pathogens.</title>
        <authorList>
            <person name="Haridas S."/>
            <person name="Albert R."/>
            <person name="Binder M."/>
            <person name="Bloem J."/>
            <person name="Labutti K."/>
            <person name="Salamov A."/>
            <person name="Andreopoulos B."/>
            <person name="Baker S."/>
            <person name="Barry K."/>
            <person name="Bills G."/>
            <person name="Bluhm B."/>
            <person name="Cannon C."/>
            <person name="Castanera R."/>
            <person name="Culley D."/>
            <person name="Daum C."/>
            <person name="Ezra D."/>
            <person name="Gonzalez J."/>
            <person name="Henrissat B."/>
            <person name="Kuo A."/>
            <person name="Liang C."/>
            <person name="Lipzen A."/>
            <person name="Lutzoni F."/>
            <person name="Magnuson J."/>
            <person name="Mondo S."/>
            <person name="Nolan M."/>
            <person name="Ohm R."/>
            <person name="Pangilinan J."/>
            <person name="Park H.-J."/>
            <person name="Ramirez L."/>
            <person name="Alfaro M."/>
            <person name="Sun H."/>
            <person name="Tritt A."/>
            <person name="Yoshinaga Y."/>
            <person name="Zwiers L.-H."/>
            <person name="Turgeon B."/>
            <person name="Goodwin S."/>
            <person name="Spatafora J."/>
            <person name="Crous P."/>
            <person name="Grigoriev I."/>
        </authorList>
    </citation>
    <scope>NUCLEOTIDE SEQUENCE</scope>
    <source>
        <strain evidence="3 5">CBS 304.34</strain>
    </source>
</reference>
<dbReference type="Pfam" id="PF26640">
    <property type="entry name" value="DUF8212"/>
    <property type="match status" value="1"/>
</dbReference>
<gene>
    <name evidence="3 5" type="ORF">BDZ99DRAFT_507873</name>
</gene>
<evidence type="ECO:0000259" key="2">
    <source>
        <dbReference type="Pfam" id="PF26640"/>
    </source>
</evidence>
<evidence type="ECO:0000259" key="1">
    <source>
        <dbReference type="Pfam" id="PF06985"/>
    </source>
</evidence>
<proteinExistence type="predicted"/>
<dbReference type="OrthoDB" id="20872at2759"/>
<dbReference type="Proteomes" id="UP000504636">
    <property type="component" value="Unplaced"/>
</dbReference>
<name>A0A6A6YQY8_9PEZI</name>
<dbReference type="EMBL" id="MU003698">
    <property type="protein sequence ID" value="KAF2811322.1"/>
    <property type="molecule type" value="Genomic_DNA"/>
</dbReference>
<accession>A0A6A6YQY8</accession>
<dbReference type="InterPro" id="IPR010730">
    <property type="entry name" value="HET"/>
</dbReference>
<evidence type="ECO:0000313" key="5">
    <source>
        <dbReference type="RefSeq" id="XP_033578286.1"/>
    </source>
</evidence>
<dbReference type="PANTHER" id="PTHR10622:SF10">
    <property type="entry name" value="HET DOMAIN-CONTAINING PROTEIN"/>
    <property type="match status" value="1"/>
</dbReference>
<reference evidence="5" key="3">
    <citation type="submission" date="2025-04" db="UniProtKB">
        <authorList>
            <consortium name="RefSeq"/>
        </authorList>
    </citation>
    <scope>IDENTIFICATION</scope>
    <source>
        <strain evidence="5">CBS 304.34</strain>
    </source>
</reference>